<organism evidence="2 3">
    <name type="scientific">Yoonia maritima</name>
    <dbReference type="NCBI Taxonomy" id="1435347"/>
    <lineage>
        <taxon>Bacteria</taxon>
        <taxon>Pseudomonadati</taxon>
        <taxon>Pseudomonadota</taxon>
        <taxon>Alphaproteobacteria</taxon>
        <taxon>Rhodobacterales</taxon>
        <taxon>Paracoccaceae</taxon>
        <taxon>Yoonia</taxon>
    </lineage>
</organism>
<dbReference type="RefSeq" id="WP_106358434.1">
    <property type="nucleotide sequence ID" value="NZ_PVTP01000009.1"/>
</dbReference>
<keyword evidence="3" id="KW-1185">Reference proteome</keyword>
<dbReference type="OrthoDB" id="9793083at2"/>
<dbReference type="InterPro" id="IPR050266">
    <property type="entry name" value="AB_hydrolase_sf"/>
</dbReference>
<dbReference type="GO" id="GO:0047570">
    <property type="term" value="F:3-oxoadipate enol-lactonase activity"/>
    <property type="evidence" value="ECO:0007669"/>
    <property type="project" value="InterPro"/>
</dbReference>
<comment type="caution">
    <text evidence="2">The sequence shown here is derived from an EMBL/GenBank/DDBJ whole genome shotgun (WGS) entry which is preliminary data.</text>
</comment>
<dbReference type="InterPro" id="IPR026968">
    <property type="entry name" value="PcaD/CatD"/>
</dbReference>
<dbReference type="NCBIfam" id="TIGR02427">
    <property type="entry name" value="protocat_pcaD"/>
    <property type="match status" value="1"/>
</dbReference>
<accession>A0A2T0VWN5</accession>
<gene>
    <name evidence="2" type="ORF">CLV80_109127</name>
</gene>
<dbReference type="SUPFAM" id="SSF53474">
    <property type="entry name" value="alpha/beta-Hydrolases"/>
    <property type="match status" value="1"/>
</dbReference>
<dbReference type="Pfam" id="PF12697">
    <property type="entry name" value="Abhydrolase_6"/>
    <property type="match status" value="1"/>
</dbReference>
<feature type="domain" description="AB hydrolase-1" evidence="1">
    <location>
        <begin position="23"/>
        <end position="249"/>
    </location>
</feature>
<dbReference type="InterPro" id="IPR000073">
    <property type="entry name" value="AB_hydrolase_1"/>
</dbReference>
<dbReference type="InterPro" id="IPR029058">
    <property type="entry name" value="AB_hydrolase_fold"/>
</dbReference>
<protein>
    <submittedName>
        <fullName evidence="2">3-oxoadipate enol-lactonase</fullName>
    </submittedName>
</protein>
<dbReference type="GO" id="GO:0042952">
    <property type="term" value="P:beta-ketoadipate pathway"/>
    <property type="evidence" value="ECO:0007669"/>
    <property type="project" value="InterPro"/>
</dbReference>
<name>A0A2T0VWN5_9RHOB</name>
<evidence type="ECO:0000259" key="1">
    <source>
        <dbReference type="Pfam" id="PF12697"/>
    </source>
</evidence>
<evidence type="ECO:0000313" key="2">
    <source>
        <dbReference type="EMBL" id="PRY76327.1"/>
    </source>
</evidence>
<dbReference type="Proteomes" id="UP000238007">
    <property type="component" value="Unassembled WGS sequence"/>
</dbReference>
<reference evidence="2 3" key="1">
    <citation type="submission" date="2018-03" db="EMBL/GenBank/DDBJ databases">
        <title>Genomic Encyclopedia of Archaeal and Bacterial Type Strains, Phase II (KMG-II): from individual species to whole genera.</title>
        <authorList>
            <person name="Goeker M."/>
        </authorList>
    </citation>
    <scope>NUCLEOTIDE SEQUENCE [LARGE SCALE GENOMIC DNA]</scope>
    <source>
        <strain evidence="2 3">DSM 101533</strain>
    </source>
</reference>
<dbReference type="AlphaFoldDB" id="A0A2T0VWN5"/>
<evidence type="ECO:0000313" key="3">
    <source>
        <dbReference type="Proteomes" id="UP000238007"/>
    </source>
</evidence>
<dbReference type="PANTHER" id="PTHR43798">
    <property type="entry name" value="MONOACYLGLYCEROL LIPASE"/>
    <property type="match status" value="1"/>
</dbReference>
<proteinExistence type="predicted"/>
<dbReference type="EMBL" id="PVTP01000009">
    <property type="protein sequence ID" value="PRY76327.1"/>
    <property type="molecule type" value="Genomic_DNA"/>
</dbReference>
<sequence length="260" mass="27616">MPFANVNDVTLHYRYRAGSGTAVVFLNSLGTDFRIWDEVIADMDRDTPVLCMDKRGHGLSDDAEITMDLLVADVAALMDQLEIKNALICGDSVGGIIAQGLAATRADLVSGLVLCCTGAKIGDADGWNARINAVQSDGIEPIADTIMERWFSPGYISTQPAGLAGYRNMLVRTSAVGYAGVCAAIRDTDYREQTAQLTVPTHCVAGTADMSTPVPLLQELATMIKGATLEVIEGVGHLPCIEVPKRVAATVTNMRGALND</sequence>
<dbReference type="Gene3D" id="3.40.50.1820">
    <property type="entry name" value="alpha/beta hydrolase"/>
    <property type="match status" value="1"/>
</dbReference>